<accession>A0A5M9M3P2</accession>
<dbReference type="RefSeq" id="XP_033420673.1">
    <property type="nucleotide sequence ID" value="XM_033566746.1"/>
</dbReference>
<dbReference type="GeneID" id="54324753"/>
<dbReference type="Proteomes" id="UP000324241">
    <property type="component" value="Unassembled WGS sequence"/>
</dbReference>
<evidence type="ECO:0000313" key="2">
    <source>
        <dbReference type="EMBL" id="KAA8641311.1"/>
    </source>
</evidence>
<dbReference type="EMBL" id="QUQM01000012">
    <property type="protein sequence ID" value="KAA8641311.1"/>
    <property type="molecule type" value="Genomic_DNA"/>
</dbReference>
<dbReference type="AlphaFoldDB" id="A0A5M9M3P2"/>
<gene>
    <name evidence="2" type="ORF">ATNIH1004_002051</name>
</gene>
<reference evidence="2 3" key="1">
    <citation type="submission" date="2019-08" db="EMBL/GenBank/DDBJ databases">
        <title>The genome sequence of a newly discovered highly antifungal drug resistant Aspergillus species, Aspergillus tanneri NIH 1004.</title>
        <authorList>
            <person name="Mounaud S."/>
            <person name="Singh I."/>
            <person name="Joardar V."/>
            <person name="Pakala S."/>
            <person name="Pakala S."/>
            <person name="Venepally P."/>
            <person name="Chung J.K."/>
            <person name="Losada L."/>
            <person name="Nierman W.C."/>
        </authorList>
    </citation>
    <scope>NUCLEOTIDE SEQUENCE [LARGE SCALE GENOMIC DNA]</scope>
    <source>
        <strain evidence="2 3">NIH1004</strain>
    </source>
</reference>
<sequence>MINRPEGPFILDSKIPLSVARFACAFGVAAVPEESPVFAQSWRNSDMQIPAQHHQQPCGWVSLLPGAALTRVFAADAQRQPAVPTCRSMPVSAEPRSPSDDHHLRGIICPAKINALVRNHNSNETNVGVLAIDFVPLDAQASVLLRHPEVLKQWLKQKSEHSRSPVETGLEFSFSNGHGSMVYGRIPAIAVHEFCSLNRTRWDSAGTSAYASPAGRLPREPAPRPGRKPNSPALREPEFAGQLRKAMPQPSRTLKKNRPEQAAAFGPTSEIGGEAISTTELSSAFTSTVGARCEPGVRCYLRPDTSCATTDANSARSNFFPVVVTTARPVRHQCFSRFVILLVQQMAFGSFFLCRAVRFDHEGAKYLMTPSPTAPNRQIIRAMFPPPPSPKPKACLRWNGDGGRHMARWFVLVKAGFINTDKRQFVPSH</sequence>
<name>A0A5M9M3P2_9EURO</name>
<evidence type="ECO:0000313" key="3">
    <source>
        <dbReference type="Proteomes" id="UP000324241"/>
    </source>
</evidence>
<comment type="caution">
    <text evidence="2">The sequence shown here is derived from an EMBL/GenBank/DDBJ whole genome shotgun (WGS) entry which is preliminary data.</text>
</comment>
<proteinExistence type="predicted"/>
<protein>
    <submittedName>
        <fullName evidence="2">Uncharacterized protein</fullName>
    </submittedName>
</protein>
<evidence type="ECO:0000256" key="1">
    <source>
        <dbReference type="SAM" id="MobiDB-lite"/>
    </source>
</evidence>
<feature type="region of interest" description="Disordered" evidence="1">
    <location>
        <begin position="208"/>
        <end position="269"/>
    </location>
</feature>
<organism evidence="2 3">
    <name type="scientific">Aspergillus tanneri</name>
    <dbReference type="NCBI Taxonomy" id="1220188"/>
    <lineage>
        <taxon>Eukaryota</taxon>
        <taxon>Fungi</taxon>
        <taxon>Dikarya</taxon>
        <taxon>Ascomycota</taxon>
        <taxon>Pezizomycotina</taxon>
        <taxon>Eurotiomycetes</taxon>
        <taxon>Eurotiomycetidae</taxon>
        <taxon>Eurotiales</taxon>
        <taxon>Aspergillaceae</taxon>
        <taxon>Aspergillus</taxon>
        <taxon>Aspergillus subgen. Circumdati</taxon>
    </lineage>
</organism>